<dbReference type="InterPro" id="IPR036127">
    <property type="entry name" value="CcmE-like_sf"/>
</dbReference>
<dbReference type="InterPro" id="IPR004329">
    <property type="entry name" value="CcmE"/>
</dbReference>
<dbReference type="GO" id="GO:0020037">
    <property type="term" value="F:heme binding"/>
    <property type="evidence" value="ECO:0007669"/>
    <property type="project" value="InterPro"/>
</dbReference>
<evidence type="ECO:0000313" key="6">
    <source>
        <dbReference type="Proteomes" id="UP000245535"/>
    </source>
</evidence>
<keyword evidence="3" id="KW-0201">Cytochrome c-type biogenesis</keyword>
<dbReference type="SUPFAM" id="SSF82093">
    <property type="entry name" value="Heme chaperone CcmE"/>
    <property type="match status" value="1"/>
</dbReference>
<evidence type="ECO:0000256" key="4">
    <source>
        <dbReference type="ARBA" id="ARBA00023136"/>
    </source>
</evidence>
<keyword evidence="6" id="KW-1185">Reference proteome</keyword>
<dbReference type="OrthoDB" id="1524250at2"/>
<comment type="subcellular location">
    <subcellularLocation>
        <location evidence="1">Membrane</location>
    </subcellularLocation>
</comment>
<keyword evidence="2" id="KW-0408">Iron</keyword>
<dbReference type="Pfam" id="PF03100">
    <property type="entry name" value="CcmE"/>
    <property type="match status" value="1"/>
</dbReference>
<evidence type="ECO:0000256" key="3">
    <source>
        <dbReference type="ARBA" id="ARBA00022748"/>
    </source>
</evidence>
<sequence>MKKLHIFFLAIIAIGIGLIVSTAGNASQYVTFSKAEALAADGDNAKIHVIGELTKEGGVVTGIEYNPAKDPNFLAFMLEDEDKIVRRVVCYNPPPSMRDFEKSEKVVVIGRAGDKGDFVASEILMKCPSKYEEKQL</sequence>
<dbReference type="GO" id="GO:0017003">
    <property type="term" value="P:protein-heme linkage"/>
    <property type="evidence" value="ECO:0007669"/>
    <property type="project" value="InterPro"/>
</dbReference>
<reference evidence="5 6" key="1">
    <citation type="submission" date="2018-03" db="EMBL/GenBank/DDBJ databases">
        <title>Genomic Encyclopedia of Archaeal and Bacterial Type Strains, Phase II (KMG-II): from individual species to whole genera.</title>
        <authorList>
            <person name="Goeker M."/>
        </authorList>
    </citation>
    <scope>NUCLEOTIDE SEQUENCE [LARGE SCALE GENOMIC DNA]</scope>
    <source>
        <strain evidence="5 6">DSM 28229</strain>
    </source>
</reference>
<dbReference type="EMBL" id="QGDO01000002">
    <property type="protein sequence ID" value="PWJ42617.1"/>
    <property type="molecule type" value="Genomic_DNA"/>
</dbReference>
<dbReference type="AlphaFoldDB" id="A0A315ZZ19"/>
<dbReference type="Proteomes" id="UP000245535">
    <property type="component" value="Unassembled WGS sequence"/>
</dbReference>
<evidence type="ECO:0000256" key="2">
    <source>
        <dbReference type="ARBA" id="ARBA00022617"/>
    </source>
</evidence>
<name>A0A315ZZ19_SEDFL</name>
<dbReference type="Gene3D" id="2.40.50.140">
    <property type="entry name" value="Nucleic acid-binding proteins"/>
    <property type="match status" value="1"/>
</dbReference>
<organism evidence="5 6">
    <name type="scientific">Sediminitomix flava</name>
    <dbReference type="NCBI Taxonomy" id="379075"/>
    <lineage>
        <taxon>Bacteria</taxon>
        <taxon>Pseudomonadati</taxon>
        <taxon>Bacteroidota</taxon>
        <taxon>Cytophagia</taxon>
        <taxon>Cytophagales</taxon>
        <taxon>Flammeovirgaceae</taxon>
        <taxon>Sediminitomix</taxon>
    </lineage>
</organism>
<keyword evidence="4" id="KW-0472">Membrane</keyword>
<evidence type="ECO:0000313" key="5">
    <source>
        <dbReference type="EMBL" id="PWJ42617.1"/>
    </source>
</evidence>
<dbReference type="GO" id="GO:0017004">
    <property type="term" value="P:cytochrome complex assembly"/>
    <property type="evidence" value="ECO:0007669"/>
    <property type="project" value="UniProtKB-KW"/>
</dbReference>
<proteinExistence type="predicted"/>
<comment type="caution">
    <text evidence="5">The sequence shown here is derived from an EMBL/GenBank/DDBJ whole genome shotgun (WGS) entry which is preliminary data.</text>
</comment>
<keyword evidence="2" id="KW-0479">Metal-binding</keyword>
<dbReference type="RefSeq" id="WP_109616753.1">
    <property type="nucleotide sequence ID" value="NZ_QGDO01000002.1"/>
</dbReference>
<evidence type="ECO:0000256" key="1">
    <source>
        <dbReference type="ARBA" id="ARBA00004370"/>
    </source>
</evidence>
<protein>
    <submittedName>
        <fullName evidence="5">Cytochrome c-type biogenesis protein CcmE</fullName>
    </submittedName>
</protein>
<dbReference type="GO" id="GO:0005886">
    <property type="term" value="C:plasma membrane"/>
    <property type="evidence" value="ECO:0007669"/>
    <property type="project" value="InterPro"/>
</dbReference>
<dbReference type="InterPro" id="IPR012340">
    <property type="entry name" value="NA-bd_OB-fold"/>
</dbReference>
<accession>A0A315ZZ19</accession>
<gene>
    <name evidence="5" type="ORF">BC781_102161</name>
</gene>
<keyword evidence="2" id="KW-0349">Heme</keyword>